<evidence type="ECO:0000256" key="5">
    <source>
        <dbReference type="ARBA" id="ARBA00022692"/>
    </source>
</evidence>
<dbReference type="InterPro" id="IPR050297">
    <property type="entry name" value="LipidA_mod_glycosyltrf_83"/>
</dbReference>
<dbReference type="STRING" id="1499967.U27_02542"/>
<dbReference type="GO" id="GO:0016763">
    <property type="term" value="F:pentosyltransferase activity"/>
    <property type="evidence" value="ECO:0007669"/>
    <property type="project" value="TreeGrafter"/>
</dbReference>
<dbReference type="AlphaFoldDB" id="A0A081CAV8"/>
<keyword evidence="4 10" id="KW-0808">Transferase</keyword>
<gene>
    <name evidence="10" type="ORF">U27_02542</name>
</gene>
<dbReference type="eggNOG" id="COG1807">
    <property type="taxonomic scope" value="Bacteria"/>
</dbReference>
<reference evidence="10" key="1">
    <citation type="journal article" date="2015" name="PeerJ">
        <title>First genomic representation of candidate bacterial phylum KSB3 points to enhanced environmental sensing as a trigger of wastewater bulking.</title>
        <authorList>
            <person name="Sekiguchi Y."/>
            <person name="Ohashi A."/>
            <person name="Parks D.H."/>
            <person name="Yamauchi T."/>
            <person name="Tyson G.W."/>
            <person name="Hugenholtz P."/>
        </authorList>
    </citation>
    <scope>NUCLEOTIDE SEQUENCE [LARGE SCALE GENOMIC DNA]</scope>
</reference>
<feature type="transmembrane region" description="Helical" evidence="8">
    <location>
        <begin position="282"/>
        <end position="299"/>
    </location>
</feature>
<proteinExistence type="predicted"/>
<dbReference type="Proteomes" id="UP000030661">
    <property type="component" value="Unassembled WGS sequence"/>
</dbReference>
<dbReference type="GO" id="GO:0009103">
    <property type="term" value="P:lipopolysaccharide biosynthetic process"/>
    <property type="evidence" value="ECO:0007669"/>
    <property type="project" value="UniProtKB-ARBA"/>
</dbReference>
<dbReference type="PANTHER" id="PTHR33908:SF11">
    <property type="entry name" value="MEMBRANE PROTEIN"/>
    <property type="match status" value="1"/>
</dbReference>
<keyword evidence="3" id="KW-0328">Glycosyltransferase</keyword>
<feature type="transmembrane region" description="Helical" evidence="8">
    <location>
        <begin position="160"/>
        <end position="190"/>
    </location>
</feature>
<evidence type="ECO:0000256" key="3">
    <source>
        <dbReference type="ARBA" id="ARBA00022676"/>
    </source>
</evidence>
<evidence type="ECO:0000256" key="2">
    <source>
        <dbReference type="ARBA" id="ARBA00022475"/>
    </source>
</evidence>
<keyword evidence="7 8" id="KW-0472">Membrane</keyword>
<name>A0A081CAV8_VECG1</name>
<feature type="transmembrane region" description="Helical" evidence="8">
    <location>
        <begin position="110"/>
        <end position="132"/>
    </location>
</feature>
<evidence type="ECO:0000256" key="1">
    <source>
        <dbReference type="ARBA" id="ARBA00004651"/>
    </source>
</evidence>
<dbReference type="PANTHER" id="PTHR33908">
    <property type="entry name" value="MANNOSYLTRANSFERASE YKCB-RELATED"/>
    <property type="match status" value="1"/>
</dbReference>
<feature type="domain" description="Glycosyltransferase RgtA/B/C/D-like" evidence="9">
    <location>
        <begin position="60"/>
        <end position="220"/>
    </location>
</feature>
<evidence type="ECO:0000313" key="11">
    <source>
        <dbReference type="Proteomes" id="UP000030661"/>
    </source>
</evidence>
<dbReference type="InterPro" id="IPR038731">
    <property type="entry name" value="RgtA/B/C-like"/>
</dbReference>
<accession>A0A081CAV8</accession>
<dbReference type="HOGENOM" id="CLU_037625_0_0_0"/>
<feature type="transmembrane region" description="Helical" evidence="8">
    <location>
        <begin position="335"/>
        <end position="355"/>
    </location>
</feature>
<feature type="transmembrane region" description="Helical" evidence="8">
    <location>
        <begin position="305"/>
        <end position="323"/>
    </location>
</feature>
<keyword evidence="5 8" id="KW-0812">Transmembrane</keyword>
<evidence type="ECO:0000313" key="10">
    <source>
        <dbReference type="EMBL" id="GAK61713.1"/>
    </source>
</evidence>
<evidence type="ECO:0000259" key="9">
    <source>
        <dbReference type="Pfam" id="PF13231"/>
    </source>
</evidence>
<feature type="transmembrane region" description="Helical" evidence="8">
    <location>
        <begin position="202"/>
        <end position="223"/>
    </location>
</feature>
<dbReference type="EMBL" id="DF820482">
    <property type="protein sequence ID" value="GAK61713.1"/>
    <property type="molecule type" value="Genomic_DNA"/>
</dbReference>
<evidence type="ECO:0000256" key="6">
    <source>
        <dbReference type="ARBA" id="ARBA00022989"/>
    </source>
</evidence>
<evidence type="ECO:0000256" key="7">
    <source>
        <dbReference type="ARBA" id="ARBA00023136"/>
    </source>
</evidence>
<comment type="subcellular location">
    <subcellularLocation>
        <location evidence="1">Cell membrane</location>
        <topology evidence="1">Multi-pass membrane protein</topology>
    </subcellularLocation>
</comment>
<sequence>MIRRSDVQSERFYDTIALLAVVSGKFLLHVGVNFSGGYGYFRDEFYYLACADHLAWGYVDHPPLSIGLLWLSRTFLGDSLPALRLLPAIAGALVVWWTGLIACEFGGRRFAQVLAALAVSIAPLFLAIHGFYSMNSFDHLFWVLSVYILARLIKTHNPRWWLLLGFVLGLGLLNKISMLWFGFGLTIGLLLTPLRRYFLTKWPWIAAAIAFMLFLPHVLWQIAYDWPTLEFMQRAASLKMVLKSPLEFFGGQILGMHPFTLPIWLSGLYAYFGFKPLRRFQIFGWIYIAVFLFLFFNGASRDYYLAPAYPMLFAAGAIVIEQLTRYRRRPWLKPLSLILLLIGGLITLPLVLPVLPVETYIRYQAKLGIAPSSEEKTALGQLPQHYADRYGWPEMAAAVARVYQSLSPQEQAICGIFIENYGEAGAIDFFGTQYGLPRAISGHNNYWLWGPGEASGEVMIHVGGNLTQLQQIYTDVRQAAVFTCEYCMPYENNLPIYIGRGLRQPLDEIWPLAKNYI</sequence>
<feature type="transmembrane region" description="Helical" evidence="8">
    <location>
        <begin position="12"/>
        <end position="32"/>
    </location>
</feature>
<evidence type="ECO:0000256" key="8">
    <source>
        <dbReference type="SAM" id="Phobius"/>
    </source>
</evidence>
<organism evidence="10">
    <name type="scientific">Vecturithrix granuli</name>
    <dbReference type="NCBI Taxonomy" id="1499967"/>
    <lineage>
        <taxon>Bacteria</taxon>
        <taxon>Candidatus Moduliflexota</taxon>
        <taxon>Candidatus Vecturitrichia</taxon>
        <taxon>Candidatus Vecturitrichales</taxon>
        <taxon>Candidatus Vecturitrichaceae</taxon>
        <taxon>Candidatus Vecturithrix</taxon>
    </lineage>
</organism>
<keyword evidence="11" id="KW-1185">Reference proteome</keyword>
<evidence type="ECO:0000256" key="4">
    <source>
        <dbReference type="ARBA" id="ARBA00022679"/>
    </source>
</evidence>
<feature type="transmembrane region" description="Helical" evidence="8">
    <location>
        <begin position="85"/>
        <end position="103"/>
    </location>
</feature>
<dbReference type="GO" id="GO:0005886">
    <property type="term" value="C:plasma membrane"/>
    <property type="evidence" value="ECO:0007669"/>
    <property type="project" value="UniProtKB-SubCell"/>
</dbReference>
<feature type="transmembrane region" description="Helical" evidence="8">
    <location>
        <begin position="248"/>
        <end position="270"/>
    </location>
</feature>
<dbReference type="Pfam" id="PF13231">
    <property type="entry name" value="PMT_2"/>
    <property type="match status" value="1"/>
</dbReference>
<protein>
    <submittedName>
        <fullName evidence="10">Glycosyl transferase family protein</fullName>
    </submittedName>
</protein>
<keyword evidence="2" id="KW-1003">Cell membrane</keyword>
<keyword evidence="6 8" id="KW-1133">Transmembrane helix</keyword>